<keyword evidence="1" id="KW-0812">Transmembrane</keyword>
<reference evidence="2 3" key="1">
    <citation type="submission" date="2016-10" db="EMBL/GenBank/DDBJ databases">
        <title>Comparative genomics of Bacillus thuringiensis reveals a path to pathogens against multiple invertebrate hosts.</title>
        <authorList>
            <person name="Zheng J."/>
            <person name="Gao Q."/>
            <person name="Liu H."/>
            <person name="Peng D."/>
            <person name="Ruan L."/>
            <person name="Sun M."/>
        </authorList>
    </citation>
    <scope>NUCLEOTIDE SEQUENCE [LARGE SCALE GENOMIC DNA]</scope>
    <source>
        <strain evidence="2">BGSC 4AC1</strain>
    </source>
</reference>
<keyword evidence="1" id="KW-0472">Membrane</keyword>
<evidence type="ECO:0000313" key="3">
    <source>
        <dbReference type="Proteomes" id="UP000195152"/>
    </source>
</evidence>
<feature type="transmembrane region" description="Helical" evidence="1">
    <location>
        <begin position="45"/>
        <end position="67"/>
    </location>
</feature>
<accession>A0A242WA44</accession>
<gene>
    <name evidence="2" type="ORF">BK699_11015</name>
</gene>
<keyword evidence="1" id="KW-1133">Transmembrane helix</keyword>
<dbReference type="EMBL" id="NFCF01000067">
    <property type="protein sequence ID" value="OTW49674.1"/>
    <property type="molecule type" value="Genomic_DNA"/>
</dbReference>
<protein>
    <submittedName>
        <fullName evidence="2">Uncharacterized protein</fullName>
    </submittedName>
</protein>
<dbReference type="AlphaFoldDB" id="A0A242WA44"/>
<proteinExistence type="predicted"/>
<evidence type="ECO:0000313" key="2">
    <source>
        <dbReference type="EMBL" id="OTW49674.1"/>
    </source>
</evidence>
<comment type="caution">
    <text evidence="2">The sequence shown here is derived from an EMBL/GenBank/DDBJ whole genome shotgun (WGS) entry which is preliminary data.</text>
</comment>
<name>A0A242WA44_BACTU</name>
<sequence length="77" mass="8952">MNQVFSLIEWIIMDKNPKILYNNKVKVLQLIHMGKWEDIKMLDQITWGTPGSLLCLGFFFAGLGIFLRSITSYTKNK</sequence>
<organism evidence="2 3">
    <name type="scientific">Bacillus thuringiensis serovar mexicanensis</name>
    <dbReference type="NCBI Taxonomy" id="180868"/>
    <lineage>
        <taxon>Bacteria</taxon>
        <taxon>Bacillati</taxon>
        <taxon>Bacillota</taxon>
        <taxon>Bacilli</taxon>
        <taxon>Bacillales</taxon>
        <taxon>Bacillaceae</taxon>
        <taxon>Bacillus</taxon>
        <taxon>Bacillus cereus group</taxon>
    </lineage>
</organism>
<evidence type="ECO:0000256" key="1">
    <source>
        <dbReference type="SAM" id="Phobius"/>
    </source>
</evidence>
<dbReference type="Proteomes" id="UP000195152">
    <property type="component" value="Unassembled WGS sequence"/>
</dbReference>